<proteinExistence type="predicted"/>
<evidence type="ECO:0000313" key="3">
    <source>
        <dbReference type="Proteomes" id="UP000551501"/>
    </source>
</evidence>
<keyword evidence="3" id="KW-1185">Reference proteome</keyword>
<name>A0A840F9K1_9ACTN</name>
<reference evidence="2 3" key="1">
    <citation type="submission" date="2020-08" db="EMBL/GenBank/DDBJ databases">
        <title>Sequencing the genomes of 1000 actinobacteria strains.</title>
        <authorList>
            <person name="Klenk H.-P."/>
        </authorList>
    </citation>
    <scope>NUCLEOTIDE SEQUENCE [LARGE SCALE GENOMIC DNA]</scope>
    <source>
        <strain evidence="2 3">DSM 45298</strain>
    </source>
</reference>
<organism evidence="2 3">
    <name type="scientific">Gordonia humi</name>
    <dbReference type="NCBI Taxonomy" id="686429"/>
    <lineage>
        <taxon>Bacteria</taxon>
        <taxon>Bacillati</taxon>
        <taxon>Actinomycetota</taxon>
        <taxon>Actinomycetes</taxon>
        <taxon>Mycobacteriales</taxon>
        <taxon>Gordoniaceae</taxon>
        <taxon>Gordonia</taxon>
    </lineage>
</organism>
<dbReference type="AlphaFoldDB" id="A0A840F9K1"/>
<evidence type="ECO:0000256" key="1">
    <source>
        <dbReference type="SAM" id="MobiDB-lite"/>
    </source>
</evidence>
<evidence type="ECO:0000313" key="2">
    <source>
        <dbReference type="EMBL" id="MBB4136840.1"/>
    </source>
</evidence>
<comment type="caution">
    <text evidence="2">The sequence shown here is derived from an EMBL/GenBank/DDBJ whole genome shotgun (WGS) entry which is preliminary data.</text>
</comment>
<protein>
    <submittedName>
        <fullName evidence="2">Uncharacterized protein</fullName>
    </submittedName>
</protein>
<dbReference type="Proteomes" id="UP000551501">
    <property type="component" value="Unassembled WGS sequence"/>
</dbReference>
<dbReference type="EMBL" id="JACIFP010000001">
    <property type="protein sequence ID" value="MBB4136840.1"/>
    <property type="molecule type" value="Genomic_DNA"/>
</dbReference>
<sequence>MRGGAACLIAMSSPWQTMSVVGHAATSERLSPSFSRTVRQSARRDAGSTNRLNSGQSARSLLLAYDILTPTS</sequence>
<gene>
    <name evidence="2" type="ORF">BKA16_003392</name>
</gene>
<accession>A0A840F9K1</accession>
<feature type="region of interest" description="Disordered" evidence="1">
    <location>
        <begin position="32"/>
        <end position="53"/>
    </location>
</feature>